<dbReference type="Proteomes" id="UP000807504">
    <property type="component" value="Unassembled WGS sequence"/>
</dbReference>
<feature type="transmembrane region" description="Helical" evidence="1">
    <location>
        <begin position="6"/>
        <end position="24"/>
    </location>
</feature>
<keyword evidence="1" id="KW-0472">Membrane</keyword>
<protein>
    <submittedName>
        <fullName evidence="2">Uncharacterized protein</fullName>
    </submittedName>
</protein>
<name>A0A8T0FAK9_ARGBR</name>
<keyword evidence="1" id="KW-1133">Transmembrane helix</keyword>
<dbReference type="EMBL" id="JABXBU010000015">
    <property type="protein sequence ID" value="KAF8786400.1"/>
    <property type="molecule type" value="Genomic_DNA"/>
</dbReference>
<evidence type="ECO:0000256" key="1">
    <source>
        <dbReference type="SAM" id="Phobius"/>
    </source>
</evidence>
<dbReference type="AlphaFoldDB" id="A0A8T0FAK9"/>
<reference evidence="2" key="2">
    <citation type="submission" date="2020-06" db="EMBL/GenBank/DDBJ databases">
        <authorList>
            <person name="Sheffer M."/>
        </authorList>
    </citation>
    <scope>NUCLEOTIDE SEQUENCE</scope>
</reference>
<keyword evidence="1" id="KW-0812">Transmembrane</keyword>
<evidence type="ECO:0000313" key="3">
    <source>
        <dbReference type="Proteomes" id="UP000807504"/>
    </source>
</evidence>
<comment type="caution">
    <text evidence="2">The sequence shown here is derived from an EMBL/GenBank/DDBJ whole genome shotgun (WGS) entry which is preliminary data.</text>
</comment>
<accession>A0A8T0FAK9</accession>
<evidence type="ECO:0000313" key="2">
    <source>
        <dbReference type="EMBL" id="KAF8786400.1"/>
    </source>
</evidence>
<proteinExistence type="predicted"/>
<keyword evidence="3" id="KW-1185">Reference proteome</keyword>
<sequence>MRDYGFFFVAIPGLVAIHWAWFRLQGNELFVPRESRLNNPLIQKIDSYMDTVKNVFSSKSNSTSSPTE</sequence>
<gene>
    <name evidence="2" type="ORF">HNY73_008121</name>
</gene>
<reference evidence="2" key="1">
    <citation type="journal article" date="2020" name="bioRxiv">
        <title>Chromosome-level reference genome of the European wasp spider Argiope bruennichi: a resource for studies on range expansion and evolutionary adaptation.</title>
        <authorList>
            <person name="Sheffer M.M."/>
            <person name="Hoppe A."/>
            <person name="Krehenwinkel H."/>
            <person name="Uhl G."/>
            <person name="Kuss A.W."/>
            <person name="Jensen L."/>
            <person name="Jensen C."/>
            <person name="Gillespie R.G."/>
            <person name="Hoff K.J."/>
            <person name="Prost S."/>
        </authorList>
    </citation>
    <scope>NUCLEOTIDE SEQUENCE</scope>
</reference>
<organism evidence="2 3">
    <name type="scientific">Argiope bruennichi</name>
    <name type="common">Wasp spider</name>
    <name type="synonym">Aranea bruennichi</name>
    <dbReference type="NCBI Taxonomy" id="94029"/>
    <lineage>
        <taxon>Eukaryota</taxon>
        <taxon>Metazoa</taxon>
        <taxon>Ecdysozoa</taxon>
        <taxon>Arthropoda</taxon>
        <taxon>Chelicerata</taxon>
        <taxon>Arachnida</taxon>
        <taxon>Araneae</taxon>
        <taxon>Araneomorphae</taxon>
        <taxon>Entelegynae</taxon>
        <taxon>Araneoidea</taxon>
        <taxon>Araneidae</taxon>
        <taxon>Argiope</taxon>
    </lineage>
</organism>